<dbReference type="InParanoid" id="A0A0D2GBR8"/>
<evidence type="ECO:0008006" key="4">
    <source>
        <dbReference type="Google" id="ProtNLM"/>
    </source>
</evidence>
<dbReference type="AlphaFoldDB" id="A0A0D2GBR8"/>
<dbReference type="EMBL" id="AZAC01000034">
    <property type="protein sequence ID" value="KIX12342.1"/>
    <property type="molecule type" value="Genomic_DNA"/>
</dbReference>
<dbReference type="STRING" id="1429043.X474_21010"/>
<sequence>MEISKVKRIRQIRVTRLFFAFSSHALPGAGGCCTAKVGRSLKFSSEIYIPAQSAWKTAAFEAGTEGCSGRGCYLIEVLARGSYPLAND</sequence>
<keyword evidence="1" id="KW-0732">Signal</keyword>
<gene>
    <name evidence="2" type="ORF">X474_21010</name>
</gene>
<dbReference type="PROSITE" id="PS51257">
    <property type="entry name" value="PROKAR_LIPOPROTEIN"/>
    <property type="match status" value="1"/>
</dbReference>
<feature type="signal peptide" evidence="1">
    <location>
        <begin position="1"/>
        <end position="25"/>
    </location>
</feature>
<evidence type="ECO:0000313" key="2">
    <source>
        <dbReference type="EMBL" id="KIX12342.1"/>
    </source>
</evidence>
<reference evidence="2 3" key="1">
    <citation type="submission" date="2013-11" db="EMBL/GenBank/DDBJ databases">
        <title>Metagenomic analysis of a methanogenic consortium involved in long chain n-alkane degradation.</title>
        <authorList>
            <person name="Davidova I.A."/>
            <person name="Callaghan A.V."/>
            <person name="Wawrik B."/>
            <person name="Pruitt S."/>
            <person name="Marks C."/>
            <person name="Duncan K.E."/>
            <person name="Suflita J.M."/>
        </authorList>
    </citation>
    <scope>NUCLEOTIDE SEQUENCE [LARGE SCALE GENOMIC DNA]</scope>
    <source>
        <strain evidence="2 3">SPR</strain>
    </source>
</reference>
<keyword evidence="3" id="KW-1185">Reference proteome</keyword>
<feature type="chain" id="PRO_5002242497" description="Secreted protein" evidence="1">
    <location>
        <begin position="26"/>
        <end position="88"/>
    </location>
</feature>
<proteinExistence type="predicted"/>
<evidence type="ECO:0000313" key="3">
    <source>
        <dbReference type="Proteomes" id="UP000032233"/>
    </source>
</evidence>
<organism evidence="2 3">
    <name type="scientific">Dethiosulfatarculus sandiegensis</name>
    <dbReference type="NCBI Taxonomy" id="1429043"/>
    <lineage>
        <taxon>Bacteria</taxon>
        <taxon>Pseudomonadati</taxon>
        <taxon>Thermodesulfobacteriota</taxon>
        <taxon>Desulfarculia</taxon>
        <taxon>Desulfarculales</taxon>
        <taxon>Desulfarculaceae</taxon>
        <taxon>Dethiosulfatarculus</taxon>
    </lineage>
</organism>
<comment type="caution">
    <text evidence="2">The sequence shown here is derived from an EMBL/GenBank/DDBJ whole genome shotgun (WGS) entry which is preliminary data.</text>
</comment>
<name>A0A0D2GBR8_9BACT</name>
<accession>A0A0D2GBR8</accession>
<evidence type="ECO:0000256" key="1">
    <source>
        <dbReference type="SAM" id="SignalP"/>
    </source>
</evidence>
<protein>
    <recommendedName>
        <fullName evidence="4">Secreted protein</fullName>
    </recommendedName>
</protein>
<dbReference type="Proteomes" id="UP000032233">
    <property type="component" value="Unassembled WGS sequence"/>
</dbReference>